<dbReference type="GO" id="GO:0005634">
    <property type="term" value="C:nucleus"/>
    <property type="evidence" value="ECO:0007669"/>
    <property type="project" value="TreeGrafter"/>
</dbReference>
<evidence type="ECO:0000313" key="2">
    <source>
        <dbReference type="Ensembl" id="ENSAMXP00000029130.1"/>
    </source>
</evidence>
<dbReference type="GO" id="GO:0031490">
    <property type="term" value="F:chromatin DNA binding"/>
    <property type="evidence" value="ECO:0007669"/>
    <property type="project" value="TreeGrafter"/>
</dbReference>
<dbReference type="Bgee" id="ENSAMXG00000041326">
    <property type="expression patterns" value="Expressed in embryo"/>
</dbReference>
<dbReference type="PANTHER" id="PTHR12706">
    <property type="entry name" value="STRAWBERRY NOTCH-RELATED"/>
    <property type="match status" value="1"/>
</dbReference>
<dbReference type="Proteomes" id="UP000018467">
    <property type="component" value="Unassembled WGS sequence"/>
</dbReference>
<feature type="domain" description="SBNO alpha/beta" evidence="1">
    <location>
        <begin position="43"/>
        <end position="155"/>
    </location>
</feature>
<sequence>MGILDLGSGDEKVKKFDVKKFLTPGYSTSGHVELYTVSVEKGMSWEDATHVWAEQDGPDDGFYVQARNNKKIAIMVKEVNTKKRLFMVYRPNTGKQLKLEAYADIRKRCKKVLSDEAKQHWIDQYQSSAEICSHAYWRGNCKKASVGLQCEIGLRCRTYYVLCGSVLSVWTKVEGMQIVRLRTEDGQRIVGLIIPPNCVAPLTNILSSSDQSQQLAVQQQQMWQQLHPQSISNTVNT</sequence>
<dbReference type="GO" id="GO:0042393">
    <property type="term" value="F:histone binding"/>
    <property type="evidence" value="ECO:0007669"/>
    <property type="project" value="TreeGrafter"/>
</dbReference>
<dbReference type="Ensembl" id="ENSAMXT00000033462.1">
    <property type="protein sequence ID" value="ENSAMXP00000029130.1"/>
    <property type="gene ID" value="ENSAMXG00000041326.1"/>
</dbReference>
<dbReference type="InterPro" id="IPR026741">
    <property type="entry name" value="SNO"/>
</dbReference>
<proteinExistence type="predicted"/>
<protein>
    <recommendedName>
        <fullName evidence="1">SBNO alpha/beta domain-containing protein</fullName>
    </recommendedName>
</protein>
<dbReference type="PANTHER" id="PTHR12706:SF8">
    <property type="entry name" value="PROTEIN STRAWBERRY NOTCH HOMOLOG 1"/>
    <property type="match status" value="1"/>
</dbReference>
<organism evidence="2 3">
    <name type="scientific">Astyanax mexicanus</name>
    <name type="common">Blind cave fish</name>
    <name type="synonym">Astyanax fasciatus mexicanus</name>
    <dbReference type="NCBI Taxonomy" id="7994"/>
    <lineage>
        <taxon>Eukaryota</taxon>
        <taxon>Metazoa</taxon>
        <taxon>Chordata</taxon>
        <taxon>Craniata</taxon>
        <taxon>Vertebrata</taxon>
        <taxon>Euteleostomi</taxon>
        <taxon>Actinopterygii</taxon>
        <taxon>Neopterygii</taxon>
        <taxon>Teleostei</taxon>
        <taxon>Ostariophysi</taxon>
        <taxon>Characiformes</taxon>
        <taxon>Characoidei</taxon>
        <taxon>Acestrorhamphidae</taxon>
        <taxon>Acestrorhamphinae</taxon>
        <taxon>Astyanax</taxon>
    </lineage>
</organism>
<accession>A0A3B1IHU8</accession>
<keyword evidence="3" id="KW-1185">Reference proteome</keyword>
<dbReference type="Pfam" id="PF25373">
    <property type="entry name" value="SBNO"/>
    <property type="match status" value="1"/>
</dbReference>
<reference evidence="3" key="2">
    <citation type="journal article" date="2014" name="Nat. Commun.">
        <title>The cavefish genome reveals candidate genes for eye loss.</title>
        <authorList>
            <person name="McGaugh S.E."/>
            <person name="Gross J.B."/>
            <person name="Aken B."/>
            <person name="Blin M."/>
            <person name="Borowsky R."/>
            <person name="Chalopin D."/>
            <person name="Hinaux H."/>
            <person name="Jeffery W.R."/>
            <person name="Keene A."/>
            <person name="Ma L."/>
            <person name="Minx P."/>
            <person name="Murphy D."/>
            <person name="O'Quin K.E."/>
            <person name="Retaux S."/>
            <person name="Rohner N."/>
            <person name="Searle S.M."/>
            <person name="Stahl B.A."/>
            <person name="Tabin C."/>
            <person name="Volff J.N."/>
            <person name="Yoshizawa M."/>
            <person name="Warren W.C."/>
        </authorList>
    </citation>
    <scope>NUCLEOTIDE SEQUENCE [LARGE SCALE GENOMIC DNA]</scope>
    <source>
        <strain evidence="3">female</strain>
    </source>
</reference>
<dbReference type="InParanoid" id="A0A3B1IHU8"/>
<reference evidence="2" key="3">
    <citation type="submission" date="2025-08" db="UniProtKB">
        <authorList>
            <consortium name="Ensembl"/>
        </authorList>
    </citation>
    <scope>IDENTIFICATION</scope>
</reference>
<evidence type="ECO:0000313" key="3">
    <source>
        <dbReference type="Proteomes" id="UP000018467"/>
    </source>
</evidence>
<reference evidence="2" key="4">
    <citation type="submission" date="2025-09" db="UniProtKB">
        <authorList>
            <consortium name="Ensembl"/>
        </authorList>
    </citation>
    <scope>IDENTIFICATION</scope>
</reference>
<dbReference type="GO" id="GO:0006355">
    <property type="term" value="P:regulation of DNA-templated transcription"/>
    <property type="evidence" value="ECO:0007669"/>
    <property type="project" value="InterPro"/>
</dbReference>
<dbReference type="AlphaFoldDB" id="A0A3B1IHU8"/>
<name>A0A3B1IHU8_ASTMX</name>
<dbReference type="GeneTree" id="ENSGT00940000155449"/>
<evidence type="ECO:0000259" key="1">
    <source>
        <dbReference type="Pfam" id="PF25373"/>
    </source>
</evidence>
<dbReference type="InterPro" id="IPR057332">
    <property type="entry name" value="SBNO_a/b_dom"/>
</dbReference>
<reference evidence="3" key="1">
    <citation type="submission" date="2013-03" db="EMBL/GenBank/DDBJ databases">
        <authorList>
            <person name="Jeffery W."/>
            <person name="Warren W."/>
            <person name="Wilson R.K."/>
        </authorList>
    </citation>
    <scope>NUCLEOTIDE SEQUENCE</scope>
    <source>
        <strain evidence="3">female</strain>
    </source>
</reference>